<dbReference type="PANTHER" id="PTHR46025">
    <property type="entry name" value="XYLOSYLTRANSFERASE OXT"/>
    <property type="match status" value="1"/>
</dbReference>
<evidence type="ECO:0000256" key="11">
    <source>
        <dbReference type="ARBA" id="ARBA00023136"/>
    </source>
</evidence>
<evidence type="ECO:0000256" key="12">
    <source>
        <dbReference type="ARBA" id="ARBA00023157"/>
    </source>
</evidence>
<dbReference type="GO" id="GO:0046872">
    <property type="term" value="F:metal ion binding"/>
    <property type="evidence" value="ECO:0007669"/>
    <property type="project" value="UniProtKB-KW"/>
</dbReference>
<dbReference type="RefSeq" id="WP_026625166.1">
    <property type="nucleotide sequence ID" value="NZ_JAWZLG010000034.1"/>
</dbReference>
<proteinExistence type="predicted"/>
<keyword evidence="10" id="KW-0333">Golgi apparatus</keyword>
<evidence type="ECO:0000256" key="13">
    <source>
        <dbReference type="ARBA" id="ARBA00023180"/>
    </source>
</evidence>
<evidence type="ECO:0000313" key="16">
    <source>
        <dbReference type="Proteomes" id="UP000297861"/>
    </source>
</evidence>
<dbReference type="InterPro" id="IPR003406">
    <property type="entry name" value="Glyco_trans_14"/>
</dbReference>
<accession>A0A4Y8L8Q7</accession>
<protein>
    <recommendedName>
        <fullName evidence="14">Peptide O-xylosyltransferase</fullName>
    </recommendedName>
</protein>
<sequence>MKIALLIHAHTNPKQVARLVSRLLCDDVDIYINVDGKADILPYKDMIREAIFLKNRVEVVWGRFSQVQQILNSFSEILSFEQNYSHILFISGQDYPVLPINDIVQKHRDKAANNFISYYKLGNDSWSLLMKKRYEYWHFLPNRDLRNNKYVKKLFRKLGFKRKYPFVEAYYGACWFSLTLDSVKYLLKFTNENPHVVKFFQHSGCADELYIQSVLLNSNMKDNMINNIYRYFDWRDNGKSPKILTKSDFPLIKDSDAWFARKVDGKDIELLDLLDQINSH</sequence>
<keyword evidence="16" id="KW-1185">Reference proteome</keyword>
<evidence type="ECO:0000313" key="15">
    <source>
        <dbReference type="EMBL" id="TFD98671.1"/>
    </source>
</evidence>
<keyword evidence="4" id="KW-0808">Transferase</keyword>
<keyword evidence="7" id="KW-0256">Endoplasmic reticulum</keyword>
<keyword evidence="6" id="KW-0479">Metal-binding</keyword>
<keyword evidence="13" id="KW-0325">Glycoprotein</keyword>
<evidence type="ECO:0000256" key="2">
    <source>
        <dbReference type="ARBA" id="ARBA00004648"/>
    </source>
</evidence>
<keyword evidence="5" id="KW-0812">Transmembrane</keyword>
<dbReference type="STRING" id="1121485.GCA_000426485_00941"/>
<dbReference type="InterPro" id="IPR043538">
    <property type="entry name" value="XYLT"/>
</dbReference>
<dbReference type="Proteomes" id="UP000297861">
    <property type="component" value="Unassembled WGS sequence"/>
</dbReference>
<evidence type="ECO:0000256" key="5">
    <source>
        <dbReference type="ARBA" id="ARBA00022692"/>
    </source>
</evidence>
<keyword evidence="12" id="KW-1015">Disulfide bond</keyword>
<keyword evidence="3" id="KW-0328">Glycosyltransferase</keyword>
<evidence type="ECO:0000256" key="7">
    <source>
        <dbReference type="ARBA" id="ARBA00022824"/>
    </source>
</evidence>
<gene>
    <name evidence="15" type="ORF">E2605_00880</name>
</gene>
<dbReference type="GO" id="GO:0030158">
    <property type="term" value="F:protein xylosyltransferase activity"/>
    <property type="evidence" value="ECO:0007669"/>
    <property type="project" value="InterPro"/>
</dbReference>
<dbReference type="Pfam" id="PF02485">
    <property type="entry name" value="Branch"/>
    <property type="match status" value="1"/>
</dbReference>
<dbReference type="GO" id="GO:0050650">
    <property type="term" value="P:chondroitin sulfate proteoglycan biosynthetic process"/>
    <property type="evidence" value="ECO:0007669"/>
    <property type="project" value="TreeGrafter"/>
</dbReference>
<evidence type="ECO:0000256" key="9">
    <source>
        <dbReference type="ARBA" id="ARBA00022989"/>
    </source>
</evidence>
<name>A0A4Y8L8Q7_9BACT</name>
<dbReference type="AlphaFoldDB" id="A0A4Y8L8Q7"/>
<evidence type="ECO:0000256" key="10">
    <source>
        <dbReference type="ARBA" id="ARBA00023034"/>
    </source>
</evidence>
<evidence type="ECO:0000256" key="14">
    <source>
        <dbReference type="ARBA" id="ARBA00042865"/>
    </source>
</evidence>
<dbReference type="GO" id="GO:0015012">
    <property type="term" value="P:heparan sulfate proteoglycan biosynthetic process"/>
    <property type="evidence" value="ECO:0007669"/>
    <property type="project" value="TreeGrafter"/>
</dbReference>
<organism evidence="15 16">
    <name type="scientific">Dysgonomonas capnocytophagoides</name>
    <dbReference type="NCBI Taxonomy" id="45254"/>
    <lineage>
        <taxon>Bacteria</taxon>
        <taxon>Pseudomonadati</taxon>
        <taxon>Bacteroidota</taxon>
        <taxon>Bacteroidia</taxon>
        <taxon>Bacteroidales</taxon>
        <taxon>Dysgonomonadaceae</taxon>
        <taxon>Dysgonomonas</taxon>
    </lineage>
</organism>
<dbReference type="EMBL" id="SOML01000001">
    <property type="protein sequence ID" value="TFD98671.1"/>
    <property type="molecule type" value="Genomic_DNA"/>
</dbReference>
<evidence type="ECO:0000256" key="1">
    <source>
        <dbReference type="ARBA" id="ARBA00004323"/>
    </source>
</evidence>
<keyword evidence="11" id="KW-0472">Membrane</keyword>
<evidence type="ECO:0000256" key="8">
    <source>
        <dbReference type="ARBA" id="ARBA00022968"/>
    </source>
</evidence>
<dbReference type="PANTHER" id="PTHR46025:SF3">
    <property type="entry name" value="XYLOSYLTRANSFERASE OXT"/>
    <property type="match status" value="1"/>
</dbReference>
<dbReference type="GO" id="GO:0016020">
    <property type="term" value="C:membrane"/>
    <property type="evidence" value="ECO:0007669"/>
    <property type="project" value="InterPro"/>
</dbReference>
<reference evidence="15 16" key="1">
    <citation type="submission" date="2019-03" db="EMBL/GenBank/DDBJ databases">
        <title>San Antonio Military Medical Center submission to MRSN (WRAIR), pending publication.</title>
        <authorList>
            <person name="Blyth D.M."/>
            <person name="Mccarthy S.L."/>
            <person name="Schall S.E."/>
            <person name="Stam J.A."/>
            <person name="Ong A.C."/>
            <person name="Mcgann P.T."/>
        </authorList>
    </citation>
    <scope>NUCLEOTIDE SEQUENCE [LARGE SCALE GENOMIC DNA]</scope>
    <source>
        <strain evidence="15 16">MRSN571793</strain>
    </source>
</reference>
<keyword evidence="8" id="KW-0735">Signal-anchor</keyword>
<dbReference type="OrthoDB" id="7943907at2"/>
<comment type="subcellular location">
    <subcellularLocation>
        <location evidence="2">Endoplasmic reticulum membrane</location>
        <topology evidence="2">Single-pass type II membrane protein</topology>
    </subcellularLocation>
    <subcellularLocation>
        <location evidence="1">Golgi apparatus membrane</location>
        <topology evidence="1">Single-pass type II membrane protein</topology>
    </subcellularLocation>
</comment>
<evidence type="ECO:0000256" key="4">
    <source>
        <dbReference type="ARBA" id="ARBA00022679"/>
    </source>
</evidence>
<evidence type="ECO:0000256" key="6">
    <source>
        <dbReference type="ARBA" id="ARBA00022723"/>
    </source>
</evidence>
<comment type="caution">
    <text evidence="15">The sequence shown here is derived from an EMBL/GenBank/DDBJ whole genome shotgun (WGS) entry which is preliminary data.</text>
</comment>
<evidence type="ECO:0000256" key="3">
    <source>
        <dbReference type="ARBA" id="ARBA00022676"/>
    </source>
</evidence>
<keyword evidence="9" id="KW-1133">Transmembrane helix</keyword>